<dbReference type="AlphaFoldDB" id="A0A5B8VZ75"/>
<evidence type="ECO:0000313" key="2">
    <source>
        <dbReference type="Proteomes" id="UP000321362"/>
    </source>
</evidence>
<evidence type="ECO:0000313" key="1">
    <source>
        <dbReference type="EMBL" id="QEC76784.1"/>
    </source>
</evidence>
<name>A0A5B8VZ75_9SPHI</name>
<keyword evidence="2" id="KW-1185">Reference proteome</keyword>
<proteinExistence type="predicted"/>
<accession>A0A5B8VZ75</accession>
<reference evidence="1 2" key="1">
    <citation type="journal article" date="2013" name="J. Microbiol.">
        <title>Mucilaginibacter ginsenosidivorax sp. nov., with ginsenoside converting activity isolated from sediment.</title>
        <authorList>
            <person name="Kim J.K."/>
            <person name="Choi T.E."/>
            <person name="Liu Q.M."/>
            <person name="Park H.Y."/>
            <person name="Yi T.H."/>
            <person name="Yoon M.H."/>
            <person name="Kim S.C."/>
            <person name="Im W.T."/>
        </authorList>
    </citation>
    <scope>NUCLEOTIDE SEQUENCE [LARGE SCALE GENOMIC DNA]</scope>
    <source>
        <strain evidence="1 2">KHI28</strain>
    </source>
</reference>
<dbReference type="KEGG" id="mgk:FSB76_12820"/>
<dbReference type="EMBL" id="CP042437">
    <property type="protein sequence ID" value="QEC76784.1"/>
    <property type="molecule type" value="Genomic_DNA"/>
</dbReference>
<sequence length="295" mass="31944">MKKHLLLFGALALFVNLTSCKKEGSPATNSKVSEKETKLKVNTLPAPTYVDLALIARKPGENFDTYYASFHGSGVYVIAPFSYDAAKYPGLVNGVPCFGQSMYADNGASIDYQNTGIDGNVFQVTQTLFSYTDYSSIHSDMDKYFKAADAFRKSGATGTGPNIFDYVKNNYTSTNGSVIISVGKLIRVTTGSHWALAEINYPLPGQTPYTIPSTFINVPDPNNASIHYFLQGDKGLITSGNIEYLSNGSYTNGPAISVSGRYFPVTAGSSNYHSIGTVIRTDYSTLAFDQTDNTN</sequence>
<dbReference type="OrthoDB" id="794880at2"/>
<dbReference type="Proteomes" id="UP000321362">
    <property type="component" value="Chromosome"/>
</dbReference>
<protein>
    <submittedName>
        <fullName evidence="1">Uncharacterized protein</fullName>
    </submittedName>
</protein>
<dbReference type="RefSeq" id="WP_147053953.1">
    <property type="nucleotide sequence ID" value="NZ_CP042437.1"/>
</dbReference>
<gene>
    <name evidence="1" type="ORF">FSB76_12820</name>
</gene>
<organism evidence="1 2">
    <name type="scientific">Mucilaginibacter ginsenosidivorax</name>
    <dbReference type="NCBI Taxonomy" id="862126"/>
    <lineage>
        <taxon>Bacteria</taxon>
        <taxon>Pseudomonadati</taxon>
        <taxon>Bacteroidota</taxon>
        <taxon>Sphingobacteriia</taxon>
        <taxon>Sphingobacteriales</taxon>
        <taxon>Sphingobacteriaceae</taxon>
        <taxon>Mucilaginibacter</taxon>
    </lineage>
</organism>